<dbReference type="AlphaFoldDB" id="A0A915JD40"/>
<dbReference type="Proteomes" id="UP000887565">
    <property type="component" value="Unplaced"/>
</dbReference>
<keyword evidence="1" id="KW-1185">Reference proteome</keyword>
<sequence length="78" mass="9194">MPQMARRQQCNTMRQIRGSEMRIVRQPCCLAGQSRFDSWRGTGWRSHSENQSSCYNQWQLGLRGTLSGRRGHRRQQRG</sequence>
<evidence type="ECO:0000313" key="2">
    <source>
        <dbReference type="WBParaSite" id="nRc.2.0.1.t23720-RA"/>
    </source>
</evidence>
<reference evidence="2" key="1">
    <citation type="submission" date="2022-11" db="UniProtKB">
        <authorList>
            <consortium name="WormBaseParasite"/>
        </authorList>
    </citation>
    <scope>IDENTIFICATION</scope>
</reference>
<dbReference type="WBParaSite" id="nRc.2.0.1.t23720-RA">
    <property type="protein sequence ID" value="nRc.2.0.1.t23720-RA"/>
    <property type="gene ID" value="nRc.2.0.1.g23720"/>
</dbReference>
<organism evidence="1 2">
    <name type="scientific">Romanomermis culicivorax</name>
    <name type="common">Nematode worm</name>
    <dbReference type="NCBI Taxonomy" id="13658"/>
    <lineage>
        <taxon>Eukaryota</taxon>
        <taxon>Metazoa</taxon>
        <taxon>Ecdysozoa</taxon>
        <taxon>Nematoda</taxon>
        <taxon>Enoplea</taxon>
        <taxon>Dorylaimia</taxon>
        <taxon>Mermithida</taxon>
        <taxon>Mermithoidea</taxon>
        <taxon>Mermithidae</taxon>
        <taxon>Romanomermis</taxon>
    </lineage>
</organism>
<evidence type="ECO:0000313" key="1">
    <source>
        <dbReference type="Proteomes" id="UP000887565"/>
    </source>
</evidence>
<proteinExistence type="predicted"/>
<name>A0A915JD40_ROMCU</name>
<accession>A0A915JD40</accession>
<protein>
    <submittedName>
        <fullName evidence="2">Uncharacterized protein</fullName>
    </submittedName>
</protein>